<proteinExistence type="predicted"/>
<evidence type="ECO:0000256" key="10">
    <source>
        <dbReference type="ARBA" id="ARBA00022801"/>
    </source>
</evidence>
<evidence type="ECO:0000256" key="4">
    <source>
        <dbReference type="ARBA" id="ARBA00022679"/>
    </source>
</evidence>
<feature type="compositionally biased region" description="Low complexity" evidence="21">
    <location>
        <begin position="542"/>
        <end position="557"/>
    </location>
</feature>
<evidence type="ECO:0000256" key="17">
    <source>
        <dbReference type="ARBA" id="ARBA00023211"/>
    </source>
</evidence>
<dbReference type="PROSITE" id="PS50160">
    <property type="entry name" value="DNA_LIGASE_A3"/>
    <property type="match status" value="1"/>
</dbReference>
<keyword evidence="11" id="KW-0269">Exonuclease</keyword>
<evidence type="ECO:0000313" key="23">
    <source>
        <dbReference type="EMBL" id="MFK2903894.1"/>
    </source>
</evidence>
<evidence type="ECO:0000256" key="12">
    <source>
        <dbReference type="ARBA" id="ARBA00022840"/>
    </source>
</evidence>
<evidence type="ECO:0000256" key="21">
    <source>
        <dbReference type="SAM" id="MobiDB-lite"/>
    </source>
</evidence>
<dbReference type="InterPro" id="IPR014143">
    <property type="entry name" value="NHEJ_ligase_prk"/>
</dbReference>
<evidence type="ECO:0000256" key="13">
    <source>
        <dbReference type="ARBA" id="ARBA00022932"/>
    </source>
</evidence>
<dbReference type="InterPro" id="IPR012309">
    <property type="entry name" value="DNA_ligase_ATP-dep_C"/>
</dbReference>
<keyword evidence="5" id="KW-0548">Nucleotidyltransferase</keyword>
<keyword evidence="13" id="KW-0239">DNA-directed DNA polymerase</keyword>
<dbReference type="InterPro" id="IPR012310">
    <property type="entry name" value="DNA_ligase_ATP-dep_cent"/>
</dbReference>
<keyword evidence="7" id="KW-0479">Metal-binding</keyword>
<evidence type="ECO:0000256" key="3">
    <source>
        <dbReference type="ARBA" id="ARBA00022598"/>
    </source>
</evidence>
<name>A0ABW8JTW8_9GAMM</name>
<keyword evidence="14" id="KW-0238">DNA-binding</keyword>
<dbReference type="Pfam" id="PF01068">
    <property type="entry name" value="DNA_ligase_A_M"/>
    <property type="match status" value="1"/>
</dbReference>
<evidence type="ECO:0000256" key="5">
    <source>
        <dbReference type="ARBA" id="ARBA00022695"/>
    </source>
</evidence>
<evidence type="ECO:0000256" key="1">
    <source>
        <dbReference type="ARBA" id="ARBA00001936"/>
    </source>
</evidence>
<dbReference type="Gene3D" id="3.90.920.10">
    <property type="entry name" value="DNA primase, PRIM domain"/>
    <property type="match status" value="1"/>
</dbReference>
<comment type="cofactor">
    <cofactor evidence="1">
        <name>Mn(2+)</name>
        <dbReference type="ChEBI" id="CHEBI:29035"/>
    </cofactor>
</comment>
<evidence type="ECO:0000256" key="7">
    <source>
        <dbReference type="ARBA" id="ARBA00022723"/>
    </source>
</evidence>
<dbReference type="InterPro" id="IPR014144">
    <property type="entry name" value="LigD_PE_domain"/>
</dbReference>
<keyword evidence="18" id="KW-0511">Multifunctional enzyme</keyword>
<evidence type="ECO:0000256" key="14">
    <source>
        <dbReference type="ARBA" id="ARBA00023125"/>
    </source>
</evidence>
<keyword evidence="15" id="KW-0233">DNA recombination</keyword>
<feature type="region of interest" description="Disordered" evidence="21">
    <location>
        <begin position="176"/>
        <end position="203"/>
    </location>
</feature>
<evidence type="ECO:0000256" key="9">
    <source>
        <dbReference type="ARBA" id="ARBA00022763"/>
    </source>
</evidence>
<organism evidence="23 24">
    <name type="scientific">Dyella ginsengisoli</name>
    <dbReference type="NCBI Taxonomy" id="363848"/>
    <lineage>
        <taxon>Bacteria</taxon>
        <taxon>Pseudomonadati</taxon>
        <taxon>Pseudomonadota</taxon>
        <taxon>Gammaproteobacteria</taxon>
        <taxon>Lysobacterales</taxon>
        <taxon>Rhodanobacteraceae</taxon>
        <taxon>Dyella</taxon>
    </lineage>
</organism>
<evidence type="ECO:0000256" key="20">
    <source>
        <dbReference type="ARBA" id="ARBA00034003"/>
    </source>
</evidence>
<evidence type="ECO:0000256" key="2">
    <source>
        <dbReference type="ARBA" id="ARBA00012727"/>
    </source>
</evidence>
<dbReference type="GO" id="GO:0016874">
    <property type="term" value="F:ligase activity"/>
    <property type="evidence" value="ECO:0007669"/>
    <property type="project" value="UniProtKB-KW"/>
</dbReference>
<dbReference type="NCBIfam" id="TIGR02778">
    <property type="entry name" value="ligD_pol"/>
    <property type="match status" value="1"/>
</dbReference>
<sequence>MSLHDYQRKRDFTRTREPPATTRGAAGKRAIFVVQLHHASSRHYDFRLQVGDVLKSWAVPKGPSFNPKDKRLAVEVEDHPLDYASFEGDIEAGYGKGHVDRFDHGVWSTTGDVEAQLRKGHLRFDLYGERLQGAWHLVRSSRKQKQPAWFLIKVDDAFASALEADDLLDARLRASTRKAAKTPAQKSAAGQSTVRRRASPPMRPAPLRKLMAMIKATPKARAAAISGDFFKPELARLGDAPPAGDQWLHEVKWDGYRLLATVHAGRVALWSRNGLPWTDRLPEIAQAITMLGLDSAQLDGELIALDAAGHSDFNALQKTLAGEANAPLVYMLFDCPALQGYTLAQARLVDRKALLALLLKDRPAPLAYSTHTVGQGDVAFRMAVEHQLEGVVSKRCDAPYRGGRGDDWRKTKRLHSDEFAVLGYTPPSGSRHGFGALLLGKPDPASTGRWVYAGRVGSGFSDADLSTLSRRVAKGGTTRVPPNIHGIDPLLRGARWVTPQAVVEVSFRGHGGNALLRQASFKGMRPDKSIADLVDSDRASAAARSSSRATRSQAMSSDTPHAPTAVEITHPERLIYPQDGIRKQDVADYYRAVMDWFLPGVVDRPTSVVRCPDGVEKTCFFQKHALAGLKHVDTVALEEDAGAAAQYIVPRDALSVMELVQFGAVEFHPWGGHAETPDHCDRLVFDLDPGPGVTWSRVVAAARLVRKQLEQLGLVSFLRTSGGKGLHVVVPLQPATLWPDVKSFAHAFADTLALAHPLDFVAVAAKAHRKERVYLDYLRNTRGATSVASYSLRSRPGAPVAVPLRWSELGKITGGDHYTLRTVPRRLAGLRSDPWKGIDTVQQDLQRVLDAIGAHRSD</sequence>
<dbReference type="CDD" id="cd07971">
    <property type="entry name" value="OBF_DNA_ligase_LigD"/>
    <property type="match status" value="1"/>
</dbReference>
<dbReference type="NCBIfam" id="TIGR02779">
    <property type="entry name" value="NHEJ_ligase_lig"/>
    <property type="match status" value="1"/>
</dbReference>
<dbReference type="InterPro" id="IPR012340">
    <property type="entry name" value="NA-bd_OB-fold"/>
</dbReference>
<dbReference type="InterPro" id="IPR052171">
    <property type="entry name" value="NHEJ_LigD"/>
</dbReference>
<dbReference type="EC" id="6.5.1.1" evidence="2"/>
<dbReference type="CDD" id="cd07906">
    <property type="entry name" value="Adenylation_DNA_ligase_LigD_LigC"/>
    <property type="match status" value="1"/>
</dbReference>
<dbReference type="EMBL" id="JADIKM010000002">
    <property type="protein sequence ID" value="MFK2903894.1"/>
    <property type="molecule type" value="Genomic_DNA"/>
</dbReference>
<feature type="region of interest" description="Disordered" evidence="21">
    <location>
        <begin position="542"/>
        <end position="567"/>
    </location>
</feature>
<evidence type="ECO:0000256" key="19">
    <source>
        <dbReference type="ARBA" id="ARBA00029943"/>
    </source>
</evidence>
<keyword evidence="6" id="KW-0540">Nuclease</keyword>
<gene>
    <name evidence="23" type="primary">ligD</name>
    <name evidence="23" type="ORF">ISP17_07955</name>
</gene>
<dbReference type="Gene3D" id="3.30.1490.70">
    <property type="match status" value="1"/>
</dbReference>
<evidence type="ECO:0000256" key="16">
    <source>
        <dbReference type="ARBA" id="ARBA00023204"/>
    </source>
</evidence>
<evidence type="ECO:0000256" key="18">
    <source>
        <dbReference type="ARBA" id="ARBA00023268"/>
    </source>
</evidence>
<protein>
    <recommendedName>
        <fullName evidence="2">DNA ligase (ATP)</fullName>
        <ecNumber evidence="2">6.5.1.1</ecNumber>
    </recommendedName>
    <alternativeName>
        <fullName evidence="19">NHEJ DNA polymerase</fullName>
    </alternativeName>
</protein>
<comment type="caution">
    <text evidence="23">The sequence shown here is derived from an EMBL/GenBank/DDBJ whole genome shotgun (WGS) entry which is preliminary data.</text>
</comment>
<evidence type="ECO:0000259" key="22">
    <source>
        <dbReference type="PROSITE" id="PS50160"/>
    </source>
</evidence>
<feature type="region of interest" description="Disordered" evidence="21">
    <location>
        <begin position="1"/>
        <end position="24"/>
    </location>
</feature>
<feature type="compositionally biased region" description="Basic and acidic residues" evidence="21">
    <location>
        <begin position="1"/>
        <end position="17"/>
    </location>
</feature>
<comment type="catalytic activity">
    <reaction evidence="20">
        <text>ATP + (deoxyribonucleotide)n-3'-hydroxyl + 5'-phospho-(deoxyribonucleotide)m = (deoxyribonucleotide)n+m + AMP + diphosphate.</text>
        <dbReference type="EC" id="6.5.1.1"/>
    </reaction>
</comment>
<dbReference type="Pfam" id="PF21686">
    <property type="entry name" value="LigD_Prim-Pol"/>
    <property type="match status" value="1"/>
</dbReference>
<keyword evidence="17" id="KW-0464">Manganese</keyword>
<dbReference type="Gene3D" id="2.40.50.140">
    <property type="entry name" value="Nucleic acid-binding proteins"/>
    <property type="match status" value="1"/>
</dbReference>
<evidence type="ECO:0000313" key="24">
    <source>
        <dbReference type="Proteomes" id="UP001620460"/>
    </source>
</evidence>
<evidence type="ECO:0000256" key="15">
    <source>
        <dbReference type="ARBA" id="ARBA00023172"/>
    </source>
</evidence>
<dbReference type="SUPFAM" id="SSF56091">
    <property type="entry name" value="DNA ligase/mRNA capping enzyme, catalytic domain"/>
    <property type="match status" value="1"/>
</dbReference>
<feature type="domain" description="ATP-dependent DNA ligase family profile" evidence="22">
    <location>
        <begin position="321"/>
        <end position="420"/>
    </location>
</feature>
<feature type="compositionally biased region" description="Polar residues" evidence="21">
    <location>
        <begin position="184"/>
        <end position="193"/>
    </location>
</feature>
<accession>A0ABW8JTW8</accession>
<dbReference type="NCBIfam" id="TIGR02777">
    <property type="entry name" value="LigD_PE_dom"/>
    <property type="match status" value="1"/>
</dbReference>
<keyword evidence="3 23" id="KW-0436">Ligase</keyword>
<dbReference type="PANTHER" id="PTHR42705:SF2">
    <property type="entry name" value="BIFUNCTIONAL NON-HOMOLOGOUS END JOINING PROTEIN LIGD"/>
    <property type="match status" value="1"/>
</dbReference>
<keyword evidence="4" id="KW-0808">Transferase</keyword>
<dbReference type="RefSeq" id="WP_404631855.1">
    <property type="nucleotide sequence ID" value="NZ_JADIKM010000002.1"/>
</dbReference>
<dbReference type="Proteomes" id="UP001620460">
    <property type="component" value="Unassembled WGS sequence"/>
</dbReference>
<dbReference type="NCBIfam" id="TIGR02776">
    <property type="entry name" value="NHEJ_ligase_prk"/>
    <property type="match status" value="1"/>
</dbReference>
<keyword evidence="24" id="KW-1185">Reference proteome</keyword>
<dbReference type="Gene3D" id="3.30.470.30">
    <property type="entry name" value="DNA ligase/mRNA capping enzyme"/>
    <property type="match status" value="1"/>
</dbReference>
<keyword evidence="10" id="KW-0378">Hydrolase</keyword>
<dbReference type="SUPFAM" id="SSF50249">
    <property type="entry name" value="Nucleic acid-binding proteins"/>
    <property type="match status" value="1"/>
</dbReference>
<keyword evidence="9" id="KW-0227">DNA damage</keyword>
<evidence type="ECO:0000256" key="11">
    <source>
        <dbReference type="ARBA" id="ARBA00022839"/>
    </source>
</evidence>
<evidence type="ECO:0000256" key="6">
    <source>
        <dbReference type="ARBA" id="ARBA00022722"/>
    </source>
</evidence>
<dbReference type="InterPro" id="IPR014146">
    <property type="entry name" value="LigD_ligase_dom"/>
</dbReference>
<reference evidence="23 24" key="1">
    <citation type="submission" date="2020-10" db="EMBL/GenBank/DDBJ databases">
        <title>Phylogeny of dyella-like bacteria.</title>
        <authorList>
            <person name="Fu J."/>
        </authorList>
    </citation>
    <scope>NUCLEOTIDE SEQUENCE [LARGE SCALE GENOMIC DNA]</scope>
    <source>
        <strain evidence="23 24">Gsoil3046</strain>
    </source>
</reference>
<keyword evidence="8" id="KW-0547">Nucleotide-binding</keyword>
<dbReference type="Pfam" id="PF13298">
    <property type="entry name" value="LigD_N"/>
    <property type="match status" value="1"/>
</dbReference>
<dbReference type="Pfam" id="PF04679">
    <property type="entry name" value="DNA_ligase_A_C"/>
    <property type="match status" value="1"/>
</dbReference>
<evidence type="ECO:0000256" key="8">
    <source>
        <dbReference type="ARBA" id="ARBA00022741"/>
    </source>
</evidence>
<dbReference type="PANTHER" id="PTHR42705">
    <property type="entry name" value="BIFUNCTIONAL NON-HOMOLOGOUS END JOINING PROTEIN LIGD"/>
    <property type="match status" value="1"/>
</dbReference>
<dbReference type="InterPro" id="IPR014145">
    <property type="entry name" value="LigD_pol_dom"/>
</dbReference>
<keyword evidence="16" id="KW-0234">DNA repair</keyword>
<keyword evidence="12" id="KW-0067">ATP-binding</keyword>